<dbReference type="Pfam" id="PF00078">
    <property type="entry name" value="RVT_1"/>
    <property type="match status" value="1"/>
</dbReference>
<feature type="domain" description="Reverse transcriptase" evidence="1">
    <location>
        <begin position="191"/>
        <end position="390"/>
    </location>
</feature>
<dbReference type="InterPro" id="IPR000477">
    <property type="entry name" value="RT_dom"/>
</dbReference>
<feature type="non-terminal residue" evidence="2">
    <location>
        <position position="530"/>
    </location>
</feature>
<evidence type="ECO:0000259" key="1">
    <source>
        <dbReference type="PROSITE" id="PS50878"/>
    </source>
</evidence>
<dbReference type="Proteomes" id="UP000591131">
    <property type="component" value="Unassembled WGS sequence"/>
</dbReference>
<dbReference type="AlphaFoldDB" id="A0A7J6KQ47"/>
<dbReference type="Gene3D" id="3.30.70.270">
    <property type="match status" value="1"/>
</dbReference>
<dbReference type="InterPro" id="IPR043128">
    <property type="entry name" value="Rev_trsase/Diguanyl_cyclase"/>
</dbReference>
<dbReference type="OrthoDB" id="10360697at2759"/>
<feature type="non-terminal residue" evidence="2">
    <location>
        <position position="1"/>
    </location>
</feature>
<evidence type="ECO:0000313" key="2">
    <source>
        <dbReference type="EMBL" id="KAF4648729.1"/>
    </source>
</evidence>
<dbReference type="SUPFAM" id="SSF56672">
    <property type="entry name" value="DNA/RNA polymerases"/>
    <property type="match status" value="1"/>
</dbReference>
<organism evidence="2 3">
    <name type="scientific">Perkinsus chesapeaki</name>
    <name type="common">Clam parasite</name>
    <name type="synonym">Perkinsus andrewsi</name>
    <dbReference type="NCBI Taxonomy" id="330153"/>
    <lineage>
        <taxon>Eukaryota</taxon>
        <taxon>Sar</taxon>
        <taxon>Alveolata</taxon>
        <taxon>Perkinsozoa</taxon>
        <taxon>Perkinsea</taxon>
        <taxon>Perkinsida</taxon>
        <taxon>Perkinsidae</taxon>
        <taxon>Perkinsus</taxon>
    </lineage>
</organism>
<proteinExistence type="predicted"/>
<accession>A0A7J6KQ47</accession>
<evidence type="ECO:0000313" key="3">
    <source>
        <dbReference type="Proteomes" id="UP000591131"/>
    </source>
</evidence>
<reference evidence="2 3" key="1">
    <citation type="submission" date="2020-04" db="EMBL/GenBank/DDBJ databases">
        <title>Perkinsus chesapeaki whole genome sequence.</title>
        <authorList>
            <person name="Bogema D.R."/>
        </authorList>
    </citation>
    <scope>NUCLEOTIDE SEQUENCE [LARGE SCALE GENOMIC DNA]</scope>
    <source>
        <strain evidence="2">ATCC PRA-425</strain>
    </source>
</reference>
<protein>
    <recommendedName>
        <fullName evidence="1">Reverse transcriptase domain-containing protein</fullName>
    </recommendedName>
</protein>
<dbReference type="PROSITE" id="PS50878">
    <property type="entry name" value="RT_POL"/>
    <property type="match status" value="1"/>
</dbReference>
<comment type="caution">
    <text evidence="2">The sequence shown here is derived from an EMBL/GenBank/DDBJ whole genome shotgun (WGS) entry which is preliminary data.</text>
</comment>
<dbReference type="Gene3D" id="3.10.10.10">
    <property type="entry name" value="HIV Type 1 Reverse Transcriptase, subunit A, domain 1"/>
    <property type="match status" value="1"/>
</dbReference>
<keyword evidence="3" id="KW-1185">Reference proteome</keyword>
<name>A0A7J6KQ47_PERCH</name>
<dbReference type="InterPro" id="IPR043502">
    <property type="entry name" value="DNA/RNA_pol_sf"/>
</dbReference>
<dbReference type="EMBL" id="JAAPAO010001839">
    <property type="protein sequence ID" value="KAF4648729.1"/>
    <property type="molecule type" value="Genomic_DNA"/>
</dbReference>
<sequence>LITLQCFFTDTSLATLQLQFLVVVGCQPSCILGRNLFSDLGFRMVSDHGIPINGLGTISANGQGEVKDDSADHEAGRCARSVAIGGQHYQQCTPLIDVIPDPTSSERRLLQVRFSALENAMVEPFREAPRGRAPADTAIIFRRLEDMAQLGQVQRVQPEDCPIVCEICLVDKLASTDGSQRLLRDPNAPDIHQRFRVTVDCRPVNRLRLVYDSQGCFIYTADPCHKVNEVDKSKLTKQFLTTALLQIQDIPKERTLSFGRLDLQHAFYSLHVTPGLSRLFAVAAKDPLTRKVQHYRFTTLVQGWKYSSLLFGLGTLKIVNEFIQPALDKRHIKVTVICYQDDLLFCGHSDADIIEAMAMAKQILINLNFNTNDKKQEGPVPVIDFCGMRLSSVGVTPSPSRTILTEAAVDNALQVFVKGLPFYPKNKKSKRKLESRQYRTAWLRSWTGVANYMRGWLTPRILAAADILQLALKDFGDPDISSDDSRLTAHIDKVPDAFREVMGYYISGVPCMSLYSETDSNHIATLLISD</sequence>
<gene>
    <name evidence="2" type="ORF">FOL47_002866</name>
</gene>